<dbReference type="GO" id="GO:0031177">
    <property type="term" value="F:phosphopantetheine binding"/>
    <property type="evidence" value="ECO:0007669"/>
    <property type="project" value="InterPro"/>
</dbReference>
<dbReference type="InterPro" id="IPR023213">
    <property type="entry name" value="CAT-like_dom_sf"/>
</dbReference>
<dbReference type="EMBL" id="MU006574">
    <property type="protein sequence ID" value="KAF2747108.1"/>
    <property type="molecule type" value="Genomic_DNA"/>
</dbReference>
<dbReference type="InterPro" id="IPR039551">
    <property type="entry name" value="Cho/carn_acyl_trans"/>
</dbReference>
<dbReference type="Gene3D" id="3.30.559.10">
    <property type="entry name" value="Chloramphenicol acetyltransferase-like domain"/>
    <property type="match status" value="1"/>
</dbReference>
<dbReference type="SUPFAM" id="SSF55048">
    <property type="entry name" value="Probable ACP-binding domain of malonyl-CoA ACP transacylase"/>
    <property type="match status" value="1"/>
</dbReference>
<dbReference type="InterPro" id="IPR001227">
    <property type="entry name" value="Ac_transferase_dom_sf"/>
</dbReference>
<dbReference type="GO" id="GO:0016491">
    <property type="term" value="F:oxidoreductase activity"/>
    <property type="evidence" value="ECO:0007669"/>
    <property type="project" value="InterPro"/>
</dbReference>
<evidence type="ECO:0000256" key="1">
    <source>
        <dbReference type="ARBA" id="ARBA00022450"/>
    </source>
</evidence>
<evidence type="ECO:0000259" key="7">
    <source>
        <dbReference type="PROSITE" id="PS50075"/>
    </source>
</evidence>
<reference evidence="10" key="1">
    <citation type="journal article" date="2020" name="Stud. Mycol.">
        <title>101 Dothideomycetes genomes: a test case for predicting lifestyles and emergence of pathogens.</title>
        <authorList>
            <person name="Haridas S."/>
            <person name="Albert R."/>
            <person name="Binder M."/>
            <person name="Bloem J."/>
            <person name="Labutti K."/>
            <person name="Salamov A."/>
            <person name="Andreopoulos B."/>
            <person name="Baker S."/>
            <person name="Barry K."/>
            <person name="Bills G."/>
            <person name="Bluhm B."/>
            <person name="Cannon C."/>
            <person name="Castanera R."/>
            <person name="Culley D."/>
            <person name="Daum C."/>
            <person name="Ezra D."/>
            <person name="Gonzalez J."/>
            <person name="Henrissat B."/>
            <person name="Kuo A."/>
            <person name="Liang C."/>
            <person name="Lipzen A."/>
            <person name="Lutzoni F."/>
            <person name="Magnuson J."/>
            <person name="Mondo S."/>
            <person name="Nolan M."/>
            <person name="Ohm R."/>
            <person name="Pangilinan J."/>
            <person name="Park H.-J."/>
            <person name="Ramirez L."/>
            <person name="Alfaro M."/>
            <person name="Sun H."/>
            <person name="Tritt A."/>
            <person name="Yoshinaga Y."/>
            <person name="Zwiers L.-H."/>
            <person name="Turgeon B."/>
            <person name="Goodwin S."/>
            <person name="Spatafora J."/>
            <person name="Crous P."/>
            <person name="Grigoriev I."/>
        </authorList>
    </citation>
    <scope>NUCLEOTIDE SEQUENCE</scope>
    <source>
        <strain evidence="10">CBS 119925</strain>
    </source>
</reference>
<dbReference type="InterPro" id="IPR049551">
    <property type="entry name" value="PKS_DH_C"/>
</dbReference>
<dbReference type="SMART" id="SM00829">
    <property type="entry name" value="PKS_ER"/>
    <property type="match status" value="1"/>
</dbReference>
<dbReference type="GO" id="GO:0004312">
    <property type="term" value="F:fatty acid synthase activity"/>
    <property type="evidence" value="ECO:0007669"/>
    <property type="project" value="TreeGrafter"/>
</dbReference>
<dbReference type="PANTHER" id="PTHR43775">
    <property type="entry name" value="FATTY ACID SYNTHASE"/>
    <property type="match status" value="1"/>
</dbReference>
<dbReference type="InterPro" id="IPR042231">
    <property type="entry name" value="Cho/carn_acyl_trans_2"/>
</dbReference>
<dbReference type="Gene3D" id="3.30.559.70">
    <property type="entry name" value="Choline/Carnitine o-acyltransferase, domain 2"/>
    <property type="match status" value="1"/>
</dbReference>
<dbReference type="Gene3D" id="3.30.70.3290">
    <property type="match status" value="1"/>
</dbReference>
<dbReference type="InterPro" id="IPR050091">
    <property type="entry name" value="PKS_NRPS_Biosynth_Enz"/>
</dbReference>
<dbReference type="InterPro" id="IPR020807">
    <property type="entry name" value="PKS_DH"/>
</dbReference>
<dbReference type="GO" id="GO:0044550">
    <property type="term" value="P:secondary metabolite biosynthetic process"/>
    <property type="evidence" value="ECO:0007669"/>
    <property type="project" value="TreeGrafter"/>
</dbReference>
<keyword evidence="11" id="KW-1185">Reference proteome</keyword>
<dbReference type="Pfam" id="PF00755">
    <property type="entry name" value="Carn_acyltransf"/>
    <property type="match status" value="1"/>
</dbReference>
<evidence type="ECO:0000259" key="9">
    <source>
        <dbReference type="PROSITE" id="PS52019"/>
    </source>
</evidence>
<dbReference type="Gene3D" id="3.10.129.110">
    <property type="entry name" value="Polyketide synthase dehydratase"/>
    <property type="match status" value="1"/>
</dbReference>
<dbReference type="OrthoDB" id="329835at2759"/>
<dbReference type="InterPro" id="IPR036736">
    <property type="entry name" value="ACP-like_sf"/>
</dbReference>
<feature type="domain" description="PKS/mFAS DH" evidence="9">
    <location>
        <begin position="929"/>
        <end position="1253"/>
    </location>
</feature>
<protein>
    <submittedName>
        <fullName evidence="10">Ketoacyl-synt-domain-containing protein</fullName>
    </submittedName>
</protein>
<dbReference type="Pfam" id="PF23297">
    <property type="entry name" value="ACP_SdgA_C"/>
    <property type="match status" value="1"/>
</dbReference>
<dbReference type="CDD" id="cd00833">
    <property type="entry name" value="PKS"/>
    <property type="match status" value="1"/>
</dbReference>
<dbReference type="Proteomes" id="UP000799440">
    <property type="component" value="Unassembled WGS sequence"/>
</dbReference>
<evidence type="ECO:0000256" key="6">
    <source>
        <dbReference type="SAM" id="MobiDB-lite"/>
    </source>
</evidence>
<dbReference type="Pfam" id="PF00109">
    <property type="entry name" value="ketoacyl-synt"/>
    <property type="match status" value="1"/>
</dbReference>
<keyword evidence="2" id="KW-0597">Phosphoprotein</keyword>
<keyword evidence="1" id="KW-0596">Phosphopantetheine</keyword>
<dbReference type="Gene3D" id="3.40.366.10">
    <property type="entry name" value="Malonyl-Coenzyme A Acyl Carrier Protein, domain 2"/>
    <property type="match status" value="1"/>
</dbReference>
<dbReference type="SMART" id="SM00823">
    <property type="entry name" value="PKS_PP"/>
    <property type="match status" value="1"/>
</dbReference>
<evidence type="ECO:0000256" key="4">
    <source>
        <dbReference type="ARBA" id="ARBA00023268"/>
    </source>
</evidence>
<feature type="active site" description="Proton acceptor; for dehydratase activity" evidence="5">
    <location>
        <position position="961"/>
    </location>
</feature>
<evidence type="ECO:0000256" key="2">
    <source>
        <dbReference type="ARBA" id="ARBA00022553"/>
    </source>
</evidence>
<evidence type="ECO:0000259" key="8">
    <source>
        <dbReference type="PROSITE" id="PS52004"/>
    </source>
</evidence>
<dbReference type="Gene3D" id="3.90.180.10">
    <property type="entry name" value="Medium-chain alcohol dehydrogenases, catalytic domain"/>
    <property type="match status" value="1"/>
</dbReference>
<sequence>MPHLTDTPEPIAIIGLACRFPGGANSPDELWDMLANGRSGWSEIPEDRYNWKAFHHPHPDAEAAHNQRGGGYINRDLAAFDAAFFNIPATEAHALDPQQRIQLETAYEALENAGLPLDSIRKSKTSVHVATVSRDYDRNAYRDPQDLAKYHLTGCGEAITSGRVSYTFDLTGPCFSLDTGCSGSLVGLHLAVQGLRSRESDMGLVGGTNLLLSPDMTIAMSKLHMLNDDGRCYAFDSRGSGYARSEGVGTIVLKRLSDALKAGDPIRAIVRSTGINQDGKTNGIMLPNSQAQEDLMRSVHLDAGLNPAETAYVEAHGTGTKAGDNAEIRSISEVFCTNVQRNHPLIVGSVKANIGHCESASGLAGLIKTVLALERGRIPPTPDLVNVKEGLDFERRNIIISQRLEKWPDLDLRRAAINSFGYGGTNVAAVLEHYQPRQTRNEINGTNGYHSSTDFEPPSILMVMSAKTPTSLAGNLKNLASWMQDQQMPPKRLRDLAFTLARRRAHFLYRISLSARTSAEFVTATSDSSSTQKSFERALKNPRVTFVFTGQGAQWYAMGRELMHTQSAFADSIHASEEILKRLGAPWSLQEELSRDQTTSQINKSELSQPVTTALQIALVDVLGSFSVHPGSVVGHSSGEIAAAYAAGAISHEAALWISFARAKASQMVNQAGAMLVTTLNEAEAWTHIQLVGTDRLCLACVNSPTSTTISGDRDAVDELKSILEEEGVMAKLLAVDVAYHSHHMRTVAGQYLNSLQDIETSPPLKKVQFFSSVTGELKTSGFGPQYWVENLVSTVRFSDALLASSHQALSGSGPQSTMPQILLEIGPHAALGGPAKQTLNSAEKPIEHKYLSALTRGKNACDTLRLACGKLFEYGFSVDVEAVNSIHGGAKPREMIRDLPPYAWDYSNRYWHESRLSREYRFRRYPYHDLLGLRLIGSTPLEPIWRNILSRDAQPWLEEHIIDGQAILPGSSFITMAMEAFRQLNEERGGPNIKRFHLSRIQYSKPVVIPDSPGKVEVMISLSETDARATTPVGFSGWEQFRMTSSHDAKTWFLNCQGYIRLEYNRARTEETPAYEEEEIFSRLRKRVVEMEQSCSQRLGKDSIYSEMRQNGVDYGTNFATIQEIRLGECQALGRVVIPDVAKCMPSGYQQPHTIHPATFDALMHIVLPLYFRHCTAGTVMLTSIEEVSIAADMLSTPGSQLDVCAVLSPMGARSGSVDVCAFQKLKHNNDPAPVVILGGQRFQGIMSSSTPVPSFTLKQRPLYGHGQPLKLAVGTPGVISSLCFVPDEAAQRPIAPDEVEIKPSTYALADSDVDYLLGRNDATIGQCAGVITALGSDFKHAFQIGDRVCSWNPKISFASKTRVKGSFVQKLPDSWSFEKGVLCQDISIAYYAFHNLAQLSRGQKVLVYGAGSPLGQAAMFVGALLGAHVIATVASRQEKEALESLGELKPAHYLHTKDPALSKGVLRLTEGVGVDVIFNASLSSVSEEVVSAVGPFGLVIDIQGHTPHHQPPSLSNHHHAVRLISFSIGQLLRHRESSAAAAFKQIFALLHDKQVSLPTTACIPIQDVFSGVKAVQAGRFAGLAVLTAEGDVMVNVREAAGASASLDLANVERLMQAVNELTAPQDQKDALLALLAESGATSSSETTEPPGTSKSSQSNIKPTIDRRLARASSTSEACAVISEELITKMAALVAVRTEQLDLKQPLADLGLDSLIAIEFKNWLGRTLGADIRVHDLLDATLESLVDIVIRKSKYVPVGLPKESTLPKQTQNRQSVLPIRATNGSLEKNQSTLVVVGDQEYEQTQSISCRFAFKPNDCPNYPLPDLNVLLDAYLASCEPFATEDELANTKRIVEDFKRPGSAGRALYNRAAAIASRPSVKNWEAELQIRRCFLDRRAPLVPFGSFWFSHPLSKQAHAQAERAALLAFTANQYRKTLEAGQVQPLVLNERELTTAFYPWIFNAARIPHVGSDEIERYPGNDYCVAFWRGHAFRVDLCGANRDATYQELLSAFDGILAQMVERSNVGMLTCDNRHSWGEKRPQLQQLNPVNASSVGTIEAAAFLVCLDEGSPTDATERARQFHFGGVDAANRWNDKSLQFAVCSNGVSGIVADHTMLDALTVSELNEAIATAIDSHIPRTAGGLQAVPGIEPAALPLELDAELKEHITKIEANYAASTATAEHAYLLFEDYGSAFLRAHKLAPKSVFQIIVQLASLFILGYISPCWETVSLGHYHQGRVDIIQLITPAIYSFLSAARDASIPLSRRRELLVDAVRSHVVLVSKSGRALGWERDMTAFRALVEKDEPVPDLYEDEVYKRIRPRKIMSHCFETGMMEKGFLLKDPQAVWDHYEVYENSVYFSVVTQEPGRATRFCEYLKDAAALVKEIVLANVQS</sequence>
<dbReference type="Gene3D" id="1.10.1200.10">
    <property type="entry name" value="ACP-like"/>
    <property type="match status" value="1"/>
</dbReference>
<feature type="region of interest" description="Disordered" evidence="6">
    <location>
        <begin position="1641"/>
        <end position="1665"/>
    </location>
</feature>
<dbReference type="SUPFAM" id="SSF52151">
    <property type="entry name" value="FabD/lysophospholipase-like"/>
    <property type="match status" value="1"/>
</dbReference>
<dbReference type="InterPro" id="IPR016039">
    <property type="entry name" value="Thiolase-like"/>
</dbReference>
<dbReference type="SUPFAM" id="SSF51735">
    <property type="entry name" value="NAD(P)-binding Rossmann-fold domains"/>
    <property type="match status" value="1"/>
</dbReference>
<dbReference type="InterPro" id="IPR016035">
    <property type="entry name" value="Acyl_Trfase/lysoPLipase"/>
</dbReference>
<accession>A0A6A6V908</accession>
<feature type="region of interest" description="N-terminal hotdog fold" evidence="5">
    <location>
        <begin position="929"/>
        <end position="1068"/>
    </location>
</feature>
<dbReference type="SUPFAM" id="SSF52777">
    <property type="entry name" value="CoA-dependent acyltransferases"/>
    <property type="match status" value="2"/>
</dbReference>
<dbReference type="SMART" id="SM00825">
    <property type="entry name" value="PKS_KS"/>
    <property type="match status" value="1"/>
</dbReference>
<keyword evidence="3" id="KW-0808">Transferase</keyword>
<dbReference type="SMART" id="SM00827">
    <property type="entry name" value="PKS_AT"/>
    <property type="match status" value="1"/>
</dbReference>
<dbReference type="InterPro" id="IPR020806">
    <property type="entry name" value="PKS_PP-bd"/>
</dbReference>
<dbReference type="Pfam" id="PF21089">
    <property type="entry name" value="PKS_DH_N"/>
    <property type="match status" value="1"/>
</dbReference>
<dbReference type="InterPro" id="IPR020841">
    <property type="entry name" value="PKS_Beta-ketoAc_synthase_dom"/>
</dbReference>
<dbReference type="SUPFAM" id="SSF53901">
    <property type="entry name" value="Thiolase-like"/>
    <property type="match status" value="1"/>
</dbReference>
<evidence type="ECO:0000313" key="11">
    <source>
        <dbReference type="Proteomes" id="UP000799440"/>
    </source>
</evidence>
<dbReference type="SMART" id="SM00826">
    <property type="entry name" value="PKS_DH"/>
    <property type="match status" value="1"/>
</dbReference>
<dbReference type="InterPro" id="IPR014030">
    <property type="entry name" value="Ketoacyl_synth_N"/>
</dbReference>
<evidence type="ECO:0000313" key="10">
    <source>
        <dbReference type="EMBL" id="KAF2747108.1"/>
    </source>
</evidence>
<feature type="active site" description="Proton donor; for dehydratase activity" evidence="5">
    <location>
        <position position="1162"/>
    </location>
</feature>
<dbReference type="InterPro" id="IPR014031">
    <property type="entry name" value="Ketoacyl_synth_C"/>
</dbReference>
<dbReference type="PANTHER" id="PTHR43775:SF22">
    <property type="entry name" value="SYNTHASE, PUTATIVE (JCVI)-RELATED"/>
    <property type="match status" value="1"/>
</dbReference>
<dbReference type="CDD" id="cd05195">
    <property type="entry name" value="enoyl_red"/>
    <property type="match status" value="1"/>
</dbReference>
<organism evidence="10 11">
    <name type="scientific">Sporormia fimetaria CBS 119925</name>
    <dbReference type="NCBI Taxonomy" id="1340428"/>
    <lineage>
        <taxon>Eukaryota</taxon>
        <taxon>Fungi</taxon>
        <taxon>Dikarya</taxon>
        <taxon>Ascomycota</taxon>
        <taxon>Pezizomycotina</taxon>
        <taxon>Dothideomycetes</taxon>
        <taxon>Pleosporomycetidae</taxon>
        <taxon>Pleosporales</taxon>
        <taxon>Sporormiaceae</taxon>
        <taxon>Sporormia</taxon>
    </lineage>
</organism>
<evidence type="ECO:0000256" key="5">
    <source>
        <dbReference type="PROSITE-ProRule" id="PRU01363"/>
    </source>
</evidence>
<feature type="domain" description="Ketosynthase family 3 (KS3)" evidence="8">
    <location>
        <begin position="8"/>
        <end position="433"/>
    </location>
</feature>
<keyword evidence="4" id="KW-0511">Multifunctional enzyme</keyword>
<dbReference type="SUPFAM" id="SSF50129">
    <property type="entry name" value="GroES-like"/>
    <property type="match status" value="1"/>
</dbReference>
<dbReference type="InterPro" id="IPR014043">
    <property type="entry name" value="Acyl_transferase_dom"/>
</dbReference>
<feature type="compositionally biased region" description="Low complexity" evidence="6">
    <location>
        <begin position="1641"/>
        <end position="1658"/>
    </location>
</feature>
<dbReference type="GO" id="GO:0006633">
    <property type="term" value="P:fatty acid biosynthetic process"/>
    <property type="evidence" value="ECO:0007669"/>
    <property type="project" value="TreeGrafter"/>
</dbReference>
<dbReference type="PROSITE" id="PS52019">
    <property type="entry name" value="PKS_MFAS_DH"/>
    <property type="match status" value="1"/>
</dbReference>
<dbReference type="InterPro" id="IPR049552">
    <property type="entry name" value="PKS_DH_N"/>
</dbReference>
<evidence type="ECO:0000256" key="3">
    <source>
        <dbReference type="ARBA" id="ARBA00022679"/>
    </source>
</evidence>
<dbReference type="InterPro" id="IPR016036">
    <property type="entry name" value="Malonyl_transacylase_ACP-bd"/>
</dbReference>
<dbReference type="InterPro" id="IPR036291">
    <property type="entry name" value="NAD(P)-bd_dom_sf"/>
</dbReference>
<dbReference type="Pfam" id="PF00698">
    <property type="entry name" value="Acyl_transf_1"/>
    <property type="match status" value="1"/>
</dbReference>
<dbReference type="InterPro" id="IPR020843">
    <property type="entry name" value="ER"/>
</dbReference>
<dbReference type="Pfam" id="PF02801">
    <property type="entry name" value="Ketoacyl-synt_C"/>
    <property type="match status" value="1"/>
</dbReference>
<gene>
    <name evidence="10" type="ORF">M011DRAFT_477561</name>
</gene>
<proteinExistence type="predicted"/>
<dbReference type="InterPro" id="IPR011032">
    <property type="entry name" value="GroES-like_sf"/>
</dbReference>
<dbReference type="InterPro" id="IPR049900">
    <property type="entry name" value="PKS_mFAS_DH"/>
</dbReference>
<dbReference type="PROSITE" id="PS52004">
    <property type="entry name" value="KS3_2"/>
    <property type="match status" value="1"/>
</dbReference>
<feature type="domain" description="Carrier" evidence="7">
    <location>
        <begin position="1681"/>
        <end position="1757"/>
    </location>
</feature>
<dbReference type="PROSITE" id="PS50075">
    <property type="entry name" value="CARRIER"/>
    <property type="match status" value="1"/>
</dbReference>
<dbReference type="InterPro" id="IPR009081">
    <property type="entry name" value="PP-bd_ACP"/>
</dbReference>
<dbReference type="Pfam" id="PF22621">
    <property type="entry name" value="CurL-like_PKS_C"/>
    <property type="match status" value="1"/>
</dbReference>
<name>A0A6A6V908_9PLEO</name>
<feature type="region of interest" description="C-terminal hotdog fold" evidence="5">
    <location>
        <begin position="1097"/>
        <end position="1253"/>
    </location>
</feature>
<dbReference type="InterPro" id="IPR042104">
    <property type="entry name" value="PKS_dehydratase_sf"/>
</dbReference>
<dbReference type="Gene3D" id="3.40.47.10">
    <property type="match status" value="1"/>
</dbReference>
<dbReference type="Pfam" id="PF14765">
    <property type="entry name" value="PS-DH"/>
    <property type="match status" value="1"/>
</dbReference>
<dbReference type="SUPFAM" id="SSF47336">
    <property type="entry name" value="ACP-like"/>
    <property type="match status" value="1"/>
</dbReference>